<dbReference type="AlphaFoldDB" id="A0A6G0SWM2"/>
<organism evidence="2 3">
    <name type="scientific">Aphis glycines</name>
    <name type="common">Soybean aphid</name>
    <dbReference type="NCBI Taxonomy" id="307491"/>
    <lineage>
        <taxon>Eukaryota</taxon>
        <taxon>Metazoa</taxon>
        <taxon>Ecdysozoa</taxon>
        <taxon>Arthropoda</taxon>
        <taxon>Hexapoda</taxon>
        <taxon>Insecta</taxon>
        <taxon>Pterygota</taxon>
        <taxon>Neoptera</taxon>
        <taxon>Paraneoptera</taxon>
        <taxon>Hemiptera</taxon>
        <taxon>Sternorrhyncha</taxon>
        <taxon>Aphidomorpha</taxon>
        <taxon>Aphidoidea</taxon>
        <taxon>Aphididae</taxon>
        <taxon>Aphidini</taxon>
        <taxon>Aphis</taxon>
        <taxon>Aphis</taxon>
    </lineage>
</organism>
<proteinExistence type="predicted"/>
<comment type="caution">
    <text evidence="2">The sequence shown here is derived from an EMBL/GenBank/DDBJ whole genome shotgun (WGS) entry which is preliminary data.</text>
</comment>
<evidence type="ECO:0000313" key="2">
    <source>
        <dbReference type="EMBL" id="KAE9522354.1"/>
    </source>
</evidence>
<evidence type="ECO:0000256" key="1">
    <source>
        <dbReference type="SAM" id="Phobius"/>
    </source>
</evidence>
<evidence type="ECO:0000313" key="3">
    <source>
        <dbReference type="Proteomes" id="UP000475862"/>
    </source>
</evidence>
<sequence>MNPSIVVSKSVFDIRPFSKKSVTVGLIVNKQISIIILLECKLTKKVVTLDLDQWCKLMCENNFNTIIENLHTRCKRVKIADNFFYSVNINQSTIVLYSNDNYITLSHIDLHRLKQLQHCIDLYIVEKQKKLESYQKTFDTAYALIKSDVNGLPSSCQRNEFTNQYIQNYDFSYSNIQNEDCSFMYELLQFHFNSLSNMILQDLVMFYEIHCYYITSKMDLLNYILIEIHRLNEEIDDNDEKEIQSKQEQRKTIVLFKRKIKILRYEKYLAKTLLQDIKKIKILKENIIKLRNEILLIFTSCVYITIMFAKWLNSFLSDG</sequence>
<keyword evidence="1" id="KW-1133">Transmembrane helix</keyword>
<accession>A0A6G0SWM2</accession>
<reference evidence="2 3" key="1">
    <citation type="submission" date="2019-08" db="EMBL/GenBank/DDBJ databases">
        <title>The genome of the soybean aphid Biotype 1, its phylome, world population structure and adaptation to the North American continent.</title>
        <authorList>
            <person name="Giordano R."/>
            <person name="Donthu R.K."/>
            <person name="Hernandez A.G."/>
            <person name="Wright C.L."/>
            <person name="Zimin A.V."/>
        </authorList>
    </citation>
    <scope>NUCLEOTIDE SEQUENCE [LARGE SCALE GENOMIC DNA]</scope>
    <source>
        <tissue evidence="2">Whole aphids</tissue>
    </source>
</reference>
<keyword evidence="3" id="KW-1185">Reference proteome</keyword>
<dbReference type="EMBL" id="VYZN01001272">
    <property type="protein sequence ID" value="KAE9522354.1"/>
    <property type="molecule type" value="Genomic_DNA"/>
</dbReference>
<name>A0A6G0SWM2_APHGL</name>
<protein>
    <submittedName>
        <fullName evidence="2">Uncharacterized protein</fullName>
    </submittedName>
</protein>
<feature type="transmembrane region" description="Helical" evidence="1">
    <location>
        <begin position="294"/>
        <end position="312"/>
    </location>
</feature>
<dbReference type="OrthoDB" id="6613885at2759"/>
<keyword evidence="1" id="KW-0812">Transmembrane</keyword>
<keyword evidence="1" id="KW-0472">Membrane</keyword>
<gene>
    <name evidence="2" type="ORF">AGLY_017248</name>
</gene>
<dbReference type="Proteomes" id="UP000475862">
    <property type="component" value="Unassembled WGS sequence"/>
</dbReference>